<protein>
    <submittedName>
        <fullName evidence="2">AAA family ATPase</fullName>
    </submittedName>
    <submittedName>
        <fullName evidence="1">ATPase AAA</fullName>
    </submittedName>
</protein>
<name>A0A855ML44_9GAMM</name>
<sequence length="182" mass="20773">MKKLIFLYGPPAVGKLTISRLLAEKMGATLFHNHLTYDLAMAVLPPDSAFSTLRRFACQLRLYAITLLFAESNRDLITTFCYEGSKDDEYIEAIKTLCAEHGVTPFFVQLCSDEAHLLNRVENADRHQFGKVNTQEKLKEILRNYDYADTIDAIHHRSLHTSALAPHEAAEQLLNWFYSSSY</sequence>
<organism evidence="1">
    <name type="scientific">Pectobacterium versatile</name>
    <dbReference type="NCBI Taxonomy" id="2488639"/>
    <lineage>
        <taxon>Bacteria</taxon>
        <taxon>Pseudomonadati</taxon>
        <taxon>Pseudomonadota</taxon>
        <taxon>Gammaproteobacteria</taxon>
        <taxon>Enterobacterales</taxon>
        <taxon>Pectobacteriaceae</taxon>
        <taxon>Pectobacterium</taxon>
    </lineage>
</organism>
<dbReference type="RefSeq" id="WP_103970769.1">
    <property type="nucleotide sequence ID" value="NZ_CP065030.1"/>
</dbReference>
<dbReference type="SUPFAM" id="SSF52540">
    <property type="entry name" value="P-loop containing nucleoside triphosphate hydrolases"/>
    <property type="match status" value="1"/>
</dbReference>
<accession>A0A855ML44</accession>
<evidence type="ECO:0000313" key="3">
    <source>
        <dbReference type="Proteomes" id="UP000237284"/>
    </source>
</evidence>
<dbReference type="InterPro" id="IPR027417">
    <property type="entry name" value="P-loop_NTPase"/>
</dbReference>
<dbReference type="Gene3D" id="3.40.50.300">
    <property type="entry name" value="P-loop containing nucleotide triphosphate hydrolases"/>
    <property type="match status" value="1"/>
</dbReference>
<proteinExistence type="predicted"/>
<dbReference type="Proteomes" id="UP000237284">
    <property type="component" value="Chromosome"/>
</dbReference>
<dbReference type="EMBL" id="CP065030">
    <property type="protein sequence ID" value="QPK14043.1"/>
    <property type="molecule type" value="Genomic_DNA"/>
</dbReference>
<reference evidence="1" key="1">
    <citation type="submission" date="2017-12" db="EMBL/GenBank/DDBJ databases">
        <title>First report on the novel genomospecies/subspecies of Pectobacterium carotovorum in Russia.</title>
        <authorList>
            <person name="Shirshikov F.V."/>
            <person name="Miroshnikov K."/>
            <person name="Toshakov S.V."/>
            <person name="Kabanova A.P."/>
            <person name="Barannik A.P."/>
            <person name="Shneider M."/>
            <person name="Ignatov A.N."/>
            <person name="Miroshnikov K.A."/>
        </authorList>
    </citation>
    <scope>NUCLEOTIDE SEQUENCE [LARGE SCALE GENOMIC DNA]</scope>
    <source>
        <strain evidence="1">F131</strain>
    </source>
</reference>
<evidence type="ECO:0000313" key="1">
    <source>
        <dbReference type="EMBL" id="POY51537.1"/>
    </source>
</evidence>
<dbReference type="AlphaFoldDB" id="A0A855ML44"/>
<gene>
    <name evidence="1" type="ORF">F131LOC_00410</name>
    <name evidence="2" type="ORF">F131LOC_011485</name>
</gene>
<dbReference type="EMBL" id="PDVW01000002">
    <property type="protein sequence ID" value="POY51537.1"/>
    <property type="molecule type" value="Genomic_DNA"/>
</dbReference>
<reference evidence="2 3" key="2">
    <citation type="submission" date="2020-11" db="EMBL/GenBank/DDBJ databases">
        <title>Complete genome sequence of Pectobacterium versatile F131.</title>
        <authorList>
            <person name="Shirshikov F.V."/>
            <person name="Miroshnikov K."/>
            <person name="Toshakov S.V."/>
            <person name="Kabanova A.P."/>
            <person name="Barannik A.P."/>
            <person name="Shneider M."/>
            <person name="Ignatov A.N."/>
            <person name="Miroshnikov K.A."/>
            <person name="Mikhailova Y.V."/>
            <person name="Shelenkov A."/>
            <person name="Yanushevich Y.G."/>
            <person name="Evseev P.V."/>
        </authorList>
    </citation>
    <scope>NUCLEOTIDE SEQUENCE [LARGE SCALE GENOMIC DNA]</scope>
    <source>
        <strain evidence="2 3">F131</strain>
    </source>
</reference>
<evidence type="ECO:0000313" key="2">
    <source>
        <dbReference type="EMBL" id="QPK14043.1"/>
    </source>
</evidence>